<dbReference type="Proteomes" id="UP000585614">
    <property type="component" value="Unassembled WGS sequence"/>
</dbReference>
<sequence>MSSPRFRVSLVYLLHLSWMDCCGLTDLQDGTSRCALPQKDNSCCDSCVALRRKADRLGASQESCRQAGQQRHRWTPAPASCGTTSCAGRAFSCSVSYLIKLPPGYAQFQGMSKVLDKHQLWRDTTDSTEYYMYIICLSSLKIIGWITTI</sequence>
<feature type="chain" id="PRO_5029509114" evidence="1">
    <location>
        <begin position="24"/>
        <end position="149"/>
    </location>
</feature>
<accession>A0A7J7TMZ9</accession>
<dbReference type="EMBL" id="JACAGC010000019">
    <property type="protein sequence ID" value="KAF6301845.1"/>
    <property type="molecule type" value="Genomic_DNA"/>
</dbReference>
<organism evidence="2 3">
    <name type="scientific">Rhinolophus ferrumequinum</name>
    <name type="common">Greater horseshoe bat</name>
    <dbReference type="NCBI Taxonomy" id="59479"/>
    <lineage>
        <taxon>Eukaryota</taxon>
        <taxon>Metazoa</taxon>
        <taxon>Chordata</taxon>
        <taxon>Craniata</taxon>
        <taxon>Vertebrata</taxon>
        <taxon>Euteleostomi</taxon>
        <taxon>Mammalia</taxon>
        <taxon>Eutheria</taxon>
        <taxon>Laurasiatheria</taxon>
        <taxon>Chiroptera</taxon>
        <taxon>Yinpterochiroptera</taxon>
        <taxon>Rhinolophoidea</taxon>
        <taxon>Rhinolophidae</taxon>
        <taxon>Rhinolophinae</taxon>
        <taxon>Rhinolophus</taxon>
    </lineage>
</organism>
<protein>
    <submittedName>
        <fullName evidence="2">Uncharacterized protein</fullName>
    </submittedName>
</protein>
<gene>
    <name evidence="2" type="ORF">mRhiFer1_008759</name>
</gene>
<feature type="signal peptide" evidence="1">
    <location>
        <begin position="1"/>
        <end position="23"/>
    </location>
</feature>
<comment type="caution">
    <text evidence="2">The sequence shown here is derived from an EMBL/GenBank/DDBJ whole genome shotgun (WGS) entry which is preliminary data.</text>
</comment>
<name>A0A7J7TMZ9_RHIFE</name>
<evidence type="ECO:0000313" key="2">
    <source>
        <dbReference type="EMBL" id="KAF6301845.1"/>
    </source>
</evidence>
<evidence type="ECO:0000313" key="3">
    <source>
        <dbReference type="Proteomes" id="UP000585614"/>
    </source>
</evidence>
<keyword evidence="1" id="KW-0732">Signal</keyword>
<proteinExistence type="predicted"/>
<reference evidence="2 3" key="1">
    <citation type="journal article" date="2020" name="Nature">
        <title>Six reference-quality genomes reveal evolution of bat adaptations.</title>
        <authorList>
            <person name="Jebb D."/>
            <person name="Huang Z."/>
            <person name="Pippel M."/>
            <person name="Hughes G.M."/>
            <person name="Lavrichenko K."/>
            <person name="Devanna P."/>
            <person name="Winkler S."/>
            <person name="Jermiin L.S."/>
            <person name="Skirmuntt E.C."/>
            <person name="Katzourakis A."/>
            <person name="Burkitt-Gray L."/>
            <person name="Ray D.A."/>
            <person name="Sullivan K.A.M."/>
            <person name="Roscito J.G."/>
            <person name="Kirilenko B.M."/>
            <person name="Davalos L.M."/>
            <person name="Corthals A.P."/>
            <person name="Power M.L."/>
            <person name="Jones G."/>
            <person name="Ransome R.D."/>
            <person name="Dechmann D.K.N."/>
            <person name="Locatelli A.G."/>
            <person name="Puechmaille S.J."/>
            <person name="Fedrigo O."/>
            <person name="Jarvis E.D."/>
            <person name="Hiller M."/>
            <person name="Vernes S.C."/>
            <person name="Myers E.W."/>
            <person name="Teeling E.C."/>
        </authorList>
    </citation>
    <scope>NUCLEOTIDE SEQUENCE [LARGE SCALE GENOMIC DNA]</scope>
    <source>
        <strain evidence="2">MRhiFer1</strain>
        <tissue evidence="2">Lung</tissue>
    </source>
</reference>
<evidence type="ECO:0000256" key="1">
    <source>
        <dbReference type="SAM" id="SignalP"/>
    </source>
</evidence>
<dbReference type="AlphaFoldDB" id="A0A7J7TMZ9"/>